<dbReference type="EMBL" id="JAEHOC010000017">
    <property type="protein sequence ID" value="KAG2434268.1"/>
    <property type="molecule type" value="Genomic_DNA"/>
</dbReference>
<dbReference type="PROSITE" id="PS00070">
    <property type="entry name" value="ALDEHYDE_DEHYDR_CYS"/>
    <property type="match status" value="1"/>
</dbReference>
<protein>
    <recommendedName>
        <fullName evidence="5">Aldehyde dehydrogenase domain-containing protein</fullName>
    </recommendedName>
</protein>
<dbReference type="PANTHER" id="PTHR11699">
    <property type="entry name" value="ALDEHYDE DEHYDROGENASE-RELATED"/>
    <property type="match status" value="1"/>
</dbReference>
<evidence type="ECO:0000259" key="5">
    <source>
        <dbReference type="Pfam" id="PF00171"/>
    </source>
</evidence>
<dbReference type="InterPro" id="IPR029510">
    <property type="entry name" value="Ald_DH_CS_GLU"/>
</dbReference>
<dbReference type="PROSITE" id="PS00687">
    <property type="entry name" value="ALDEHYDE_DEHYDR_GLU"/>
    <property type="match status" value="1"/>
</dbReference>
<dbReference type="InterPro" id="IPR015590">
    <property type="entry name" value="Aldehyde_DH_dom"/>
</dbReference>
<organism evidence="6 7">
    <name type="scientific">Chlamydomonas incerta</name>
    <dbReference type="NCBI Taxonomy" id="51695"/>
    <lineage>
        <taxon>Eukaryota</taxon>
        <taxon>Viridiplantae</taxon>
        <taxon>Chlorophyta</taxon>
        <taxon>core chlorophytes</taxon>
        <taxon>Chlorophyceae</taxon>
        <taxon>CS clade</taxon>
        <taxon>Chlamydomonadales</taxon>
        <taxon>Chlamydomonadaceae</taxon>
        <taxon>Chlamydomonas</taxon>
    </lineage>
</organism>
<keyword evidence="2 4" id="KW-0560">Oxidoreductase</keyword>
<evidence type="ECO:0000313" key="6">
    <source>
        <dbReference type="EMBL" id="KAG2434268.1"/>
    </source>
</evidence>
<dbReference type="SUPFAM" id="SSF53720">
    <property type="entry name" value="ALDH-like"/>
    <property type="match status" value="1"/>
</dbReference>
<sequence>MPRQAPELSRSAARTGFAARLDSDEGAAVAEVLCSETGKPLRQARAEVRLAAARVRQACGLLQQLPLLLATADCAASSAGPAAGPAGGTAGHPSRRRQRTEFVAWEPVGVIGSITAWNFPVVLACDVAVPALCLGNAVLAKPSEHAALTGLALQELWRHAGLPQGLYTALVGGAATGQALVQAPEVGAVFFTGSRAAGRAVAAAAAGAAVAAGGDGAGPGSGREVPVPAHLELGGKDAVYVHSDVAAADSKAVVVEVAAAAGSTGDADLRSVAHAVADAAFANSGQVCCAPKVVYVAGPQAAADAFARLAAARVARLRAGDPALPSTKLGPLTLGRAAAAGLRTLVQEAVAGGAKDWVAEQVADPSAATAAAASWVSAEAESGGAFLAPAVLTGVQPGMRVLEEETFGPVLCVVAVSGPEEAAARMSRSRYGLTAACYSRDEAVARLLLRAADVGTVF</sequence>
<evidence type="ECO:0000256" key="2">
    <source>
        <dbReference type="ARBA" id="ARBA00023002"/>
    </source>
</evidence>
<evidence type="ECO:0000256" key="4">
    <source>
        <dbReference type="RuleBase" id="RU003345"/>
    </source>
</evidence>
<feature type="domain" description="Aldehyde dehydrogenase" evidence="5">
    <location>
        <begin position="25"/>
        <end position="260"/>
    </location>
</feature>
<evidence type="ECO:0000256" key="1">
    <source>
        <dbReference type="ARBA" id="ARBA00009986"/>
    </source>
</evidence>
<dbReference type="GO" id="GO:0016620">
    <property type="term" value="F:oxidoreductase activity, acting on the aldehyde or oxo group of donors, NAD or NADP as acceptor"/>
    <property type="evidence" value="ECO:0007669"/>
    <property type="project" value="InterPro"/>
</dbReference>
<dbReference type="Gene3D" id="3.40.605.10">
    <property type="entry name" value="Aldehyde Dehydrogenase, Chain A, domain 1"/>
    <property type="match status" value="1"/>
</dbReference>
<dbReference type="OrthoDB" id="310895at2759"/>
<feature type="domain" description="Aldehyde dehydrogenase" evidence="5">
    <location>
        <begin position="266"/>
        <end position="457"/>
    </location>
</feature>
<comment type="similarity">
    <text evidence="1 4">Belongs to the aldehyde dehydrogenase family.</text>
</comment>
<dbReference type="InterPro" id="IPR016163">
    <property type="entry name" value="Ald_DH_C"/>
</dbReference>
<dbReference type="Proteomes" id="UP000650467">
    <property type="component" value="Unassembled WGS sequence"/>
</dbReference>
<dbReference type="InterPro" id="IPR016161">
    <property type="entry name" value="Ald_DH/histidinol_DH"/>
</dbReference>
<feature type="active site" evidence="3">
    <location>
        <position position="232"/>
    </location>
</feature>
<dbReference type="InterPro" id="IPR016160">
    <property type="entry name" value="Ald_DH_CS_CYS"/>
</dbReference>
<gene>
    <name evidence="6" type="ORF">HXX76_007993</name>
</gene>
<accession>A0A835T1Q9</accession>
<proteinExistence type="inferred from homology"/>
<evidence type="ECO:0000313" key="7">
    <source>
        <dbReference type="Proteomes" id="UP000650467"/>
    </source>
</evidence>
<dbReference type="Gene3D" id="3.40.309.10">
    <property type="entry name" value="Aldehyde Dehydrogenase, Chain A, domain 2"/>
    <property type="match status" value="1"/>
</dbReference>
<keyword evidence="7" id="KW-1185">Reference proteome</keyword>
<dbReference type="Pfam" id="PF00171">
    <property type="entry name" value="Aldedh"/>
    <property type="match status" value="2"/>
</dbReference>
<evidence type="ECO:0000256" key="3">
    <source>
        <dbReference type="PROSITE-ProRule" id="PRU10007"/>
    </source>
</evidence>
<comment type="caution">
    <text evidence="6">The sequence shown here is derived from an EMBL/GenBank/DDBJ whole genome shotgun (WGS) entry which is preliminary data.</text>
</comment>
<dbReference type="AlphaFoldDB" id="A0A835T1Q9"/>
<name>A0A835T1Q9_CHLIN</name>
<dbReference type="InterPro" id="IPR016162">
    <property type="entry name" value="Ald_DH_N"/>
</dbReference>
<reference evidence="6" key="1">
    <citation type="journal article" date="2020" name="bioRxiv">
        <title>Comparative genomics of Chlamydomonas.</title>
        <authorList>
            <person name="Craig R.J."/>
            <person name="Hasan A.R."/>
            <person name="Ness R.W."/>
            <person name="Keightley P.D."/>
        </authorList>
    </citation>
    <scope>NUCLEOTIDE SEQUENCE</scope>
    <source>
        <strain evidence="6">SAG 7.73</strain>
    </source>
</reference>